<dbReference type="Pfam" id="PF04819">
    <property type="entry name" value="DUF716"/>
    <property type="match status" value="1"/>
</dbReference>
<evidence type="ECO:0000256" key="4">
    <source>
        <dbReference type="ARBA" id="ARBA00022989"/>
    </source>
</evidence>
<dbReference type="Proteomes" id="UP000734854">
    <property type="component" value="Unassembled WGS sequence"/>
</dbReference>
<feature type="transmembrane region" description="Helical" evidence="6">
    <location>
        <begin position="175"/>
        <end position="197"/>
    </location>
</feature>
<comment type="caution">
    <text evidence="7">The sequence shown here is derived from an EMBL/GenBank/DDBJ whole genome shotgun (WGS) entry which is preliminary data.</text>
</comment>
<evidence type="ECO:0000256" key="5">
    <source>
        <dbReference type="ARBA" id="ARBA00023136"/>
    </source>
</evidence>
<keyword evidence="4 6" id="KW-1133">Transmembrane helix</keyword>
<dbReference type="AlphaFoldDB" id="A0A8J5LGM9"/>
<feature type="transmembrane region" description="Helical" evidence="6">
    <location>
        <begin position="53"/>
        <end position="71"/>
    </location>
</feature>
<dbReference type="EMBL" id="JACMSC010000006">
    <property type="protein sequence ID" value="KAG6518282.1"/>
    <property type="molecule type" value="Genomic_DNA"/>
</dbReference>
<evidence type="ECO:0008006" key="9">
    <source>
        <dbReference type="Google" id="ProtNLM"/>
    </source>
</evidence>
<sequence length="291" mass="31687">MGTLLGHVVPGLAFTMLGLWHTLNTTKSCNLNGPSTFSSTTWFPSSTLKHLELYLLISFGLLAAVLQLLDYPRFAFSFQPNNFEHATMFLHVIIYASVALAADSASPSHAGLVGALAASVFGQEFFLLHYHSADHTGLEGHYHWLLQLIVAASALATVMTTGFPGSFVATLVRSVSVLFQGVWFMVMGLVLWVPALVPKGCYAVSSPERGRGAVACHTEEASMRAVTLANMQHSWTLAVICIFVAYLCLRPMPSVKSPQKYRKLEEPPVGTLEISHEYSVSEQLKQVPGAF</sequence>
<comment type="similarity">
    <text evidence="2">Belongs to the TMEM45 family.</text>
</comment>
<feature type="transmembrane region" description="Helical" evidence="6">
    <location>
        <begin position="142"/>
        <end position="163"/>
    </location>
</feature>
<keyword evidence="8" id="KW-1185">Reference proteome</keyword>
<evidence type="ECO:0000256" key="6">
    <source>
        <dbReference type="SAM" id="Phobius"/>
    </source>
</evidence>
<evidence type="ECO:0000256" key="3">
    <source>
        <dbReference type="ARBA" id="ARBA00022692"/>
    </source>
</evidence>
<dbReference type="GO" id="GO:0016020">
    <property type="term" value="C:membrane"/>
    <property type="evidence" value="ECO:0007669"/>
    <property type="project" value="UniProtKB-SubCell"/>
</dbReference>
<feature type="transmembrane region" description="Helical" evidence="6">
    <location>
        <begin position="232"/>
        <end position="249"/>
    </location>
</feature>
<keyword evidence="3 6" id="KW-0812">Transmembrane</keyword>
<keyword evidence="5 6" id="KW-0472">Membrane</keyword>
<evidence type="ECO:0000256" key="2">
    <source>
        <dbReference type="ARBA" id="ARBA00006948"/>
    </source>
</evidence>
<dbReference type="PANTHER" id="PTHR46285">
    <property type="entry name" value="PROTEINASE INHIBITOR I4, SERPIN (DUF716)-RELATED"/>
    <property type="match status" value="1"/>
</dbReference>
<accession>A0A8J5LGM9</accession>
<evidence type="ECO:0000313" key="8">
    <source>
        <dbReference type="Proteomes" id="UP000734854"/>
    </source>
</evidence>
<evidence type="ECO:0000313" key="7">
    <source>
        <dbReference type="EMBL" id="KAG6518282.1"/>
    </source>
</evidence>
<gene>
    <name evidence="7" type="ORF">ZIOFF_021686</name>
</gene>
<dbReference type="OrthoDB" id="551896at2759"/>
<dbReference type="PANTHER" id="PTHR46285:SF13">
    <property type="entry name" value="OS02G0167775 PROTEIN"/>
    <property type="match status" value="1"/>
</dbReference>
<reference evidence="7 8" key="1">
    <citation type="submission" date="2020-08" db="EMBL/GenBank/DDBJ databases">
        <title>Plant Genome Project.</title>
        <authorList>
            <person name="Zhang R.-G."/>
        </authorList>
    </citation>
    <scope>NUCLEOTIDE SEQUENCE [LARGE SCALE GENOMIC DNA]</scope>
    <source>
        <tissue evidence="7">Rhizome</tissue>
    </source>
</reference>
<name>A0A8J5LGM9_ZINOF</name>
<protein>
    <recommendedName>
        <fullName evidence="9">Transmembrane protein 45B</fullName>
    </recommendedName>
</protein>
<evidence type="ECO:0000256" key="1">
    <source>
        <dbReference type="ARBA" id="ARBA00004141"/>
    </source>
</evidence>
<proteinExistence type="inferred from homology"/>
<dbReference type="InterPro" id="IPR006904">
    <property type="entry name" value="DUF716"/>
</dbReference>
<feature type="transmembrane region" description="Helical" evidence="6">
    <location>
        <begin position="83"/>
        <end position="102"/>
    </location>
</feature>
<comment type="subcellular location">
    <subcellularLocation>
        <location evidence="1">Membrane</location>
        <topology evidence="1">Multi-pass membrane protein</topology>
    </subcellularLocation>
</comment>
<feature type="transmembrane region" description="Helical" evidence="6">
    <location>
        <begin position="109"/>
        <end position="130"/>
    </location>
</feature>
<organism evidence="7 8">
    <name type="scientific">Zingiber officinale</name>
    <name type="common">Ginger</name>
    <name type="synonym">Amomum zingiber</name>
    <dbReference type="NCBI Taxonomy" id="94328"/>
    <lineage>
        <taxon>Eukaryota</taxon>
        <taxon>Viridiplantae</taxon>
        <taxon>Streptophyta</taxon>
        <taxon>Embryophyta</taxon>
        <taxon>Tracheophyta</taxon>
        <taxon>Spermatophyta</taxon>
        <taxon>Magnoliopsida</taxon>
        <taxon>Liliopsida</taxon>
        <taxon>Zingiberales</taxon>
        <taxon>Zingiberaceae</taxon>
        <taxon>Zingiber</taxon>
    </lineage>
</organism>